<name>C5BH72_EDWI9</name>
<sequence>MALLGRLAQLEGSRSLALICIRPCIREHTPLDDSLFLSFSIH</sequence>
<organism evidence="1 2">
    <name type="scientific">Edwardsiella ictaluri (strain 93-146)</name>
    <dbReference type="NCBI Taxonomy" id="634503"/>
    <lineage>
        <taxon>Bacteria</taxon>
        <taxon>Pseudomonadati</taxon>
        <taxon>Pseudomonadota</taxon>
        <taxon>Gammaproteobacteria</taxon>
        <taxon>Enterobacterales</taxon>
        <taxon>Hafniaceae</taxon>
        <taxon>Edwardsiella</taxon>
    </lineage>
</organism>
<evidence type="ECO:0000313" key="1">
    <source>
        <dbReference type="EMBL" id="ACR67755.1"/>
    </source>
</evidence>
<dbReference type="AlphaFoldDB" id="C5BH72"/>
<gene>
    <name evidence="1" type="ordered locus">NT01EI_0521</name>
</gene>
<dbReference type="Proteomes" id="UP000001485">
    <property type="component" value="Chromosome"/>
</dbReference>
<protein>
    <submittedName>
        <fullName evidence="1">Uncharacterized protein</fullName>
    </submittedName>
</protein>
<dbReference type="HOGENOM" id="CLU_3250685_0_0_6"/>
<proteinExistence type="predicted"/>
<accession>C5BH72</accession>
<dbReference type="KEGG" id="eic:NT01EI_0521"/>
<reference evidence="2" key="1">
    <citation type="submission" date="2009-03" db="EMBL/GenBank/DDBJ databases">
        <title>Complete genome sequence of Edwardsiella ictaluri 93-146.</title>
        <authorList>
            <person name="Williams M.L."/>
            <person name="Gillaspy A.F."/>
            <person name="Dyer D.W."/>
            <person name="Thune R.L."/>
            <person name="Waldbieser G.C."/>
            <person name="Schuster S.C."/>
            <person name="Gipson J."/>
            <person name="Zaitshik J."/>
            <person name="Landry C."/>
            <person name="Lawrence M.L."/>
        </authorList>
    </citation>
    <scope>NUCLEOTIDE SEQUENCE [LARGE SCALE GENOMIC DNA]</scope>
    <source>
        <strain evidence="2">93-146</strain>
    </source>
</reference>
<dbReference type="EMBL" id="CP001600">
    <property type="protein sequence ID" value="ACR67755.1"/>
    <property type="molecule type" value="Genomic_DNA"/>
</dbReference>
<evidence type="ECO:0000313" key="2">
    <source>
        <dbReference type="Proteomes" id="UP000001485"/>
    </source>
</evidence>
<reference evidence="1 2" key="2">
    <citation type="journal article" date="2012" name="J. Bacteriol.">
        <title>Genome Sequence of Edwardsiella ictaluri 93-146, a Strain Associated with a Natural Channel Catfish Outbreak of Enteric Septicemia of Catfish.</title>
        <authorList>
            <person name="Williams M.L."/>
            <person name="Gillaspy A.F."/>
            <person name="Dyer D.W."/>
            <person name="Thune R.L."/>
            <person name="Waldbieser G.C."/>
            <person name="Schuster S.C."/>
            <person name="Gipson J."/>
            <person name="Zaitshik J."/>
            <person name="Landry C."/>
            <person name="Banes M.M."/>
            <person name="Lawrence M.L."/>
        </authorList>
    </citation>
    <scope>NUCLEOTIDE SEQUENCE [LARGE SCALE GENOMIC DNA]</scope>
    <source>
        <strain evidence="1 2">93-146</strain>
    </source>
</reference>